<evidence type="ECO:0000256" key="1">
    <source>
        <dbReference type="SAM" id="MobiDB-lite"/>
    </source>
</evidence>
<dbReference type="EMBL" id="AORC01000004">
    <property type="protein sequence ID" value="EYT50569.1"/>
    <property type="molecule type" value="Genomic_DNA"/>
</dbReference>
<organism evidence="2 3">
    <name type="scientific">Brachybacterium muris UCD-AY4</name>
    <dbReference type="NCBI Taxonomy" id="1249481"/>
    <lineage>
        <taxon>Bacteria</taxon>
        <taxon>Bacillati</taxon>
        <taxon>Actinomycetota</taxon>
        <taxon>Actinomycetes</taxon>
        <taxon>Micrococcales</taxon>
        <taxon>Dermabacteraceae</taxon>
        <taxon>Brachybacterium</taxon>
    </lineage>
</organism>
<evidence type="ECO:0000313" key="2">
    <source>
        <dbReference type="EMBL" id="EYT50569.1"/>
    </source>
</evidence>
<dbReference type="HOGENOM" id="CLU_100125_0_0_11"/>
<name>A0A022KZ89_9MICO</name>
<dbReference type="Proteomes" id="UP000019754">
    <property type="component" value="Unassembled WGS sequence"/>
</dbReference>
<gene>
    <name evidence="2" type="ORF">D641_0103840</name>
</gene>
<protein>
    <submittedName>
        <fullName evidence="2">Uncharacterized protein</fullName>
    </submittedName>
</protein>
<evidence type="ECO:0000313" key="3">
    <source>
        <dbReference type="Proteomes" id="UP000019754"/>
    </source>
</evidence>
<dbReference type="AlphaFoldDB" id="A0A022KZ89"/>
<feature type="compositionally biased region" description="Low complexity" evidence="1">
    <location>
        <begin position="26"/>
        <end position="39"/>
    </location>
</feature>
<keyword evidence="3" id="KW-1185">Reference proteome</keyword>
<feature type="compositionally biased region" description="Acidic residues" evidence="1">
    <location>
        <begin position="40"/>
        <end position="51"/>
    </location>
</feature>
<accession>A0A022KZ89</accession>
<comment type="caution">
    <text evidence="2">The sequence shown here is derived from an EMBL/GenBank/DDBJ whole genome shotgun (WGS) entry which is preliminary data.</text>
</comment>
<sequence length="179" mass="18337">MGLSGLALALGAAACTGGDDEPASPPAAEETTEAELTTEPAEEPTSEEPTEESSASDGGGDAEVSEEDRTVAKERFVSFMQVVDDPDYEAACGYMLDPSTGEPPVGAELAACAESLEQELGSSVDVEPGTFDVLDASMVEASADDSGAVTISFGGSQFPVPMTKHTDGQWYFTNPDLGG</sequence>
<feature type="region of interest" description="Disordered" evidence="1">
    <location>
        <begin position="15"/>
        <end position="70"/>
    </location>
</feature>
<reference evidence="2 3" key="1">
    <citation type="journal article" date="2013" name="Genome Announc.">
        <title>Draft genome sequence of an Actinobacterium, Brachybacterium muris strain UCD-AY4.</title>
        <authorList>
            <person name="Lo J.R."/>
            <person name="Lang J.M."/>
            <person name="Darling A.E."/>
            <person name="Eisen J.A."/>
            <person name="Coil D.A."/>
        </authorList>
    </citation>
    <scope>NUCLEOTIDE SEQUENCE [LARGE SCALE GENOMIC DNA]</scope>
    <source>
        <strain evidence="2 3">UCD-AY4</strain>
    </source>
</reference>
<proteinExistence type="predicted"/>
<dbReference type="STRING" id="1249481.D641_0103840"/>